<feature type="domain" description="PAC" evidence="20">
    <location>
        <begin position="213"/>
        <end position="269"/>
    </location>
</feature>
<dbReference type="InterPro" id="IPR036890">
    <property type="entry name" value="HATPase_C_sf"/>
</dbReference>
<dbReference type="FunFam" id="3.30.565.10:FF:000010">
    <property type="entry name" value="Sensor histidine kinase RcsC"/>
    <property type="match status" value="1"/>
</dbReference>
<evidence type="ECO:0000256" key="17">
    <source>
        <dbReference type="PROSITE-ProRule" id="PRU00169"/>
    </source>
</evidence>
<keyword evidence="4" id="KW-1003">Cell membrane</keyword>
<feature type="modified residue" description="4-aspartylphosphate" evidence="17">
    <location>
        <position position="582"/>
    </location>
</feature>
<dbReference type="PROSITE" id="PS50113">
    <property type="entry name" value="PAC"/>
    <property type="match status" value="1"/>
</dbReference>
<gene>
    <name evidence="22" type="ORF">FBFR_11685</name>
</gene>
<evidence type="ECO:0000256" key="1">
    <source>
        <dbReference type="ARBA" id="ARBA00000085"/>
    </source>
</evidence>
<dbReference type="Pfam" id="PF00512">
    <property type="entry name" value="HisKA"/>
    <property type="match status" value="1"/>
</dbReference>
<dbReference type="Gene3D" id="1.20.120.160">
    <property type="entry name" value="HPT domain"/>
    <property type="match status" value="1"/>
</dbReference>
<dbReference type="PANTHER" id="PTHR45339">
    <property type="entry name" value="HYBRID SIGNAL TRANSDUCTION HISTIDINE KINASE J"/>
    <property type="match status" value="1"/>
</dbReference>
<keyword evidence="10" id="KW-0067">ATP-binding</keyword>
<dbReference type="SUPFAM" id="SSF52172">
    <property type="entry name" value="CheY-like"/>
    <property type="match status" value="2"/>
</dbReference>
<feature type="domain" description="Response regulatory" evidence="19">
    <location>
        <begin position="533"/>
        <end position="650"/>
    </location>
</feature>
<evidence type="ECO:0000256" key="11">
    <source>
        <dbReference type="ARBA" id="ARBA00022989"/>
    </source>
</evidence>
<evidence type="ECO:0000313" key="22">
    <source>
        <dbReference type="EMBL" id="OAB27193.1"/>
    </source>
</evidence>
<dbReference type="CDD" id="cd00156">
    <property type="entry name" value="REC"/>
    <property type="match status" value="1"/>
</dbReference>
<feature type="domain" description="Response regulatory" evidence="19">
    <location>
        <begin position="6"/>
        <end position="122"/>
    </location>
</feature>
<evidence type="ECO:0000256" key="15">
    <source>
        <dbReference type="ARBA" id="ARBA00068150"/>
    </source>
</evidence>
<feature type="domain" description="HPt" evidence="21">
    <location>
        <begin position="686"/>
        <end position="785"/>
    </location>
</feature>
<evidence type="ECO:0000313" key="23">
    <source>
        <dbReference type="Proteomes" id="UP000077164"/>
    </source>
</evidence>
<dbReference type="InterPro" id="IPR011006">
    <property type="entry name" value="CheY-like_superfamily"/>
</dbReference>
<protein>
    <recommendedName>
        <fullName evidence="15">Sensory/regulatory protein RpfC</fullName>
        <ecNumber evidence="3">2.7.13.3</ecNumber>
    </recommendedName>
</protein>
<dbReference type="InterPro" id="IPR003594">
    <property type="entry name" value="HATPase_dom"/>
</dbReference>
<dbReference type="InterPro" id="IPR000700">
    <property type="entry name" value="PAS-assoc_C"/>
</dbReference>
<dbReference type="InterPro" id="IPR036641">
    <property type="entry name" value="HPT_dom_sf"/>
</dbReference>
<evidence type="ECO:0000256" key="12">
    <source>
        <dbReference type="ARBA" id="ARBA00023012"/>
    </source>
</evidence>
<dbReference type="PRINTS" id="PR00344">
    <property type="entry name" value="BCTRLSENSOR"/>
</dbReference>
<evidence type="ECO:0000256" key="6">
    <source>
        <dbReference type="ARBA" id="ARBA00022679"/>
    </source>
</evidence>
<evidence type="ECO:0000256" key="9">
    <source>
        <dbReference type="ARBA" id="ARBA00022777"/>
    </source>
</evidence>
<dbReference type="InterPro" id="IPR005467">
    <property type="entry name" value="His_kinase_dom"/>
</dbReference>
<dbReference type="SMART" id="SM00388">
    <property type="entry name" value="HisKA"/>
    <property type="match status" value="1"/>
</dbReference>
<dbReference type="FunFam" id="1.10.287.130:FF:000002">
    <property type="entry name" value="Two-component osmosensing histidine kinase"/>
    <property type="match status" value="1"/>
</dbReference>
<keyword evidence="9 22" id="KW-0418">Kinase</keyword>
<dbReference type="RefSeq" id="WP_066081533.1">
    <property type="nucleotide sequence ID" value="NZ_FRDK01000004.1"/>
</dbReference>
<evidence type="ECO:0000256" key="4">
    <source>
        <dbReference type="ARBA" id="ARBA00022475"/>
    </source>
</evidence>
<dbReference type="InterPro" id="IPR001789">
    <property type="entry name" value="Sig_transdc_resp-reg_receiver"/>
</dbReference>
<comment type="subcellular location">
    <subcellularLocation>
        <location evidence="2">Cell membrane</location>
        <topology evidence="2">Multi-pass membrane protein</topology>
    </subcellularLocation>
</comment>
<dbReference type="OrthoDB" id="9811889at2"/>
<feature type="domain" description="Histidine kinase" evidence="18">
    <location>
        <begin position="287"/>
        <end position="508"/>
    </location>
</feature>
<keyword evidence="6" id="KW-0808">Transferase</keyword>
<dbReference type="Gene3D" id="3.30.565.10">
    <property type="entry name" value="Histidine kinase-like ATPase, C-terminal domain"/>
    <property type="match status" value="1"/>
</dbReference>
<keyword evidence="11" id="KW-1133">Transmembrane helix</keyword>
<dbReference type="Gene3D" id="3.30.450.20">
    <property type="entry name" value="PAS domain"/>
    <property type="match status" value="1"/>
</dbReference>
<dbReference type="STRING" id="249352.SAMN05444395_104166"/>
<dbReference type="PROSITE" id="PS50894">
    <property type="entry name" value="HPT"/>
    <property type="match status" value="1"/>
</dbReference>
<comment type="catalytic activity">
    <reaction evidence="1">
        <text>ATP + protein L-histidine = ADP + protein N-phospho-L-histidine.</text>
        <dbReference type="EC" id="2.7.13.3"/>
    </reaction>
</comment>
<accession>A0A167WB91</accession>
<proteinExistence type="predicted"/>
<keyword evidence="12" id="KW-0902">Two-component regulatory system</keyword>
<dbReference type="Proteomes" id="UP000077164">
    <property type="component" value="Unassembled WGS sequence"/>
</dbReference>
<evidence type="ECO:0000256" key="5">
    <source>
        <dbReference type="ARBA" id="ARBA00022553"/>
    </source>
</evidence>
<dbReference type="InterPro" id="IPR004358">
    <property type="entry name" value="Sig_transdc_His_kin-like_C"/>
</dbReference>
<dbReference type="InterPro" id="IPR035965">
    <property type="entry name" value="PAS-like_dom_sf"/>
</dbReference>
<dbReference type="SUPFAM" id="SSF47384">
    <property type="entry name" value="Homodimeric domain of signal transducing histidine kinase"/>
    <property type="match status" value="1"/>
</dbReference>
<evidence type="ECO:0000256" key="10">
    <source>
        <dbReference type="ARBA" id="ARBA00022840"/>
    </source>
</evidence>
<dbReference type="PROSITE" id="PS50110">
    <property type="entry name" value="RESPONSE_REGULATORY"/>
    <property type="match status" value="2"/>
</dbReference>
<dbReference type="CDD" id="cd17546">
    <property type="entry name" value="REC_hyHK_CKI1_RcsC-like"/>
    <property type="match status" value="1"/>
</dbReference>
<dbReference type="GO" id="GO:0005524">
    <property type="term" value="F:ATP binding"/>
    <property type="evidence" value="ECO:0007669"/>
    <property type="project" value="UniProtKB-KW"/>
</dbReference>
<evidence type="ECO:0000256" key="14">
    <source>
        <dbReference type="ARBA" id="ARBA00064003"/>
    </source>
</evidence>
<dbReference type="PANTHER" id="PTHR45339:SF1">
    <property type="entry name" value="HYBRID SIGNAL TRANSDUCTION HISTIDINE KINASE J"/>
    <property type="match status" value="1"/>
</dbReference>
<dbReference type="SUPFAM" id="SSF55874">
    <property type="entry name" value="ATPase domain of HSP90 chaperone/DNA topoisomerase II/histidine kinase"/>
    <property type="match status" value="1"/>
</dbReference>
<organism evidence="22 23">
    <name type="scientific">Flavobacterium fryxellicola</name>
    <dbReference type="NCBI Taxonomy" id="249352"/>
    <lineage>
        <taxon>Bacteria</taxon>
        <taxon>Pseudomonadati</taxon>
        <taxon>Bacteroidota</taxon>
        <taxon>Flavobacteriia</taxon>
        <taxon>Flavobacteriales</taxon>
        <taxon>Flavobacteriaceae</taxon>
        <taxon>Flavobacterium</taxon>
    </lineage>
</organism>
<dbReference type="Pfam" id="PF00072">
    <property type="entry name" value="Response_reg"/>
    <property type="match status" value="2"/>
</dbReference>
<dbReference type="EC" id="2.7.13.3" evidence="3"/>
<dbReference type="InterPro" id="IPR008207">
    <property type="entry name" value="Sig_transdc_His_kin_Hpt_dom"/>
</dbReference>
<keyword evidence="5 17" id="KW-0597">Phosphoprotein</keyword>
<dbReference type="SMART" id="SM00387">
    <property type="entry name" value="HATPase_c"/>
    <property type="match status" value="1"/>
</dbReference>
<sequence length="785" mass="88326">MAQVLRILIIDDDKIDAITITRSISQSGIIAEVDSVFSAKDGIEKITTLEYDLIFLDYMMPETDGISFLKKIRDLDIETPVIFVTSQGDEKIASQAILSGASDYIPKTLLTPDGVSQSIRNAIKSHESLKLRKVTELALKVNSNRLLEAQKLAKIGSWEINLSNNEVYFSDEFFTIFEVENQKIASVDFFKSCFTDDEDLALFETNLKHVKTTKTEVQFHHSITSKKGTVKYIKQFIKCLNDDRDKPCKILGTIQDISEQKRTEAELIKAKELAEKAVVVKEQFLTNMSHEIRTPMNGIIGFAKILEGTKLDNSQKQSVEAIKKASQNLMFIINDILDFSKIEADKMTFEEVKFSLSKTVYSVIELLAQNAKEKKIKLLYDIDSKITDNLIGDPTKLSQILVNLLGNALKFTEKGFVELVVTEVQQTASECKLKFSIIDTGIGIPSDKVNSIFESFNQASNETTRKYGGTGLGLTITRNLVELQGGKISVESAVSKGSEFSFSLVYKKAEKGITMSPQLTNKTIAPDFLKEVKILLVEDNELNQLLAIKVFEKWGKEIDVAENGKKAIEKIEKTAYDIILLDIQMPEMDGIELANYIRSNMGEKAGIPIIALTAHATVEEERKCLENGMNDYLSKPYDFDVLLNKLYLNLKVNKVNMTHSSVVQKEELTAEKLVDLKYLKEFSEGDETFIKEMITLFLENTPETMEIILKSNENNDLIILKEEIHKLKSSLSLLGMVKASQCVDIIEKEIEINPLGQKRIEEVIKLNAICQLAIKELQVAIELYS</sequence>
<evidence type="ECO:0000256" key="8">
    <source>
        <dbReference type="ARBA" id="ARBA00022741"/>
    </source>
</evidence>
<dbReference type="Gene3D" id="3.40.50.2300">
    <property type="match status" value="2"/>
</dbReference>
<evidence type="ECO:0000259" key="19">
    <source>
        <dbReference type="PROSITE" id="PS50110"/>
    </source>
</evidence>
<evidence type="ECO:0000256" key="13">
    <source>
        <dbReference type="ARBA" id="ARBA00023136"/>
    </source>
</evidence>
<dbReference type="GO" id="GO:0000155">
    <property type="term" value="F:phosphorelay sensor kinase activity"/>
    <property type="evidence" value="ECO:0007669"/>
    <property type="project" value="InterPro"/>
</dbReference>
<feature type="modified residue" description="4-aspartylphosphate" evidence="17">
    <location>
        <position position="57"/>
    </location>
</feature>
<keyword evidence="8" id="KW-0547">Nucleotide-binding</keyword>
<evidence type="ECO:0000256" key="2">
    <source>
        <dbReference type="ARBA" id="ARBA00004651"/>
    </source>
</evidence>
<dbReference type="InterPro" id="IPR003661">
    <property type="entry name" value="HisK_dim/P_dom"/>
</dbReference>
<evidence type="ECO:0000256" key="16">
    <source>
        <dbReference type="PROSITE-ProRule" id="PRU00110"/>
    </source>
</evidence>
<reference evidence="22 23" key="1">
    <citation type="submission" date="2016-03" db="EMBL/GenBank/DDBJ databases">
        <title>Draft genome sequence of Flavobacterium fryxellicola DSM 16209.</title>
        <authorList>
            <person name="Shin S.-K."/>
            <person name="Yi H."/>
        </authorList>
    </citation>
    <scope>NUCLEOTIDE SEQUENCE [LARGE SCALE GENOMIC DNA]</scope>
    <source>
        <strain evidence="22 23">DSM 16209</strain>
    </source>
</reference>
<dbReference type="EMBL" id="LVJE01000019">
    <property type="protein sequence ID" value="OAB27193.1"/>
    <property type="molecule type" value="Genomic_DNA"/>
</dbReference>
<feature type="modified residue" description="Phosphohistidine" evidence="16">
    <location>
        <position position="725"/>
    </location>
</feature>
<dbReference type="PROSITE" id="PS50109">
    <property type="entry name" value="HIS_KIN"/>
    <property type="match status" value="1"/>
</dbReference>
<dbReference type="Pfam" id="PF02518">
    <property type="entry name" value="HATPase_c"/>
    <property type="match status" value="1"/>
</dbReference>
<name>A0A167WB91_9FLAO</name>
<dbReference type="InterPro" id="IPR036097">
    <property type="entry name" value="HisK_dim/P_sf"/>
</dbReference>
<evidence type="ECO:0000259" key="21">
    <source>
        <dbReference type="PROSITE" id="PS50894"/>
    </source>
</evidence>
<evidence type="ECO:0000256" key="3">
    <source>
        <dbReference type="ARBA" id="ARBA00012438"/>
    </source>
</evidence>
<evidence type="ECO:0000259" key="18">
    <source>
        <dbReference type="PROSITE" id="PS50109"/>
    </source>
</evidence>
<keyword evidence="13" id="KW-0472">Membrane</keyword>
<evidence type="ECO:0000256" key="7">
    <source>
        <dbReference type="ARBA" id="ARBA00022692"/>
    </source>
</evidence>
<dbReference type="SUPFAM" id="SSF47226">
    <property type="entry name" value="Histidine-containing phosphotransfer domain, HPT domain"/>
    <property type="match status" value="1"/>
</dbReference>
<dbReference type="Gene3D" id="1.10.287.130">
    <property type="match status" value="1"/>
</dbReference>
<keyword evidence="7" id="KW-0812">Transmembrane</keyword>
<dbReference type="CDD" id="cd16922">
    <property type="entry name" value="HATPase_EvgS-ArcB-TorS-like"/>
    <property type="match status" value="1"/>
</dbReference>
<evidence type="ECO:0000259" key="20">
    <source>
        <dbReference type="PROSITE" id="PS50113"/>
    </source>
</evidence>
<dbReference type="SMART" id="SM00448">
    <property type="entry name" value="REC"/>
    <property type="match status" value="2"/>
</dbReference>
<keyword evidence="23" id="KW-1185">Reference proteome</keyword>
<comment type="caution">
    <text evidence="22">The sequence shown here is derived from an EMBL/GenBank/DDBJ whole genome shotgun (WGS) entry which is preliminary data.</text>
</comment>
<dbReference type="AlphaFoldDB" id="A0A167WB91"/>
<dbReference type="SUPFAM" id="SSF55785">
    <property type="entry name" value="PYP-like sensor domain (PAS domain)"/>
    <property type="match status" value="1"/>
</dbReference>
<dbReference type="Pfam" id="PF01627">
    <property type="entry name" value="Hpt"/>
    <property type="match status" value="1"/>
</dbReference>
<comment type="subunit">
    <text evidence="14">At low DSF concentrations, interacts with RpfF.</text>
</comment>
<dbReference type="GO" id="GO:0005886">
    <property type="term" value="C:plasma membrane"/>
    <property type="evidence" value="ECO:0007669"/>
    <property type="project" value="UniProtKB-SubCell"/>
</dbReference>
<dbReference type="CDD" id="cd00082">
    <property type="entry name" value="HisKA"/>
    <property type="match status" value="1"/>
</dbReference>